<name>A0A951PXH4_9NOST</name>
<gene>
    <name evidence="1" type="ORF">KME32_06090</name>
</gene>
<accession>A0A951PXH4</accession>
<dbReference type="EMBL" id="JAHHHN010000003">
    <property type="protein sequence ID" value="MBW4560721.1"/>
    <property type="molecule type" value="Genomic_DNA"/>
</dbReference>
<dbReference type="Proteomes" id="UP000715781">
    <property type="component" value="Unassembled WGS sequence"/>
</dbReference>
<comment type="caution">
    <text evidence="1">The sequence shown here is derived from an EMBL/GenBank/DDBJ whole genome shotgun (WGS) entry which is preliminary data.</text>
</comment>
<evidence type="ECO:0000313" key="2">
    <source>
        <dbReference type="Proteomes" id="UP000715781"/>
    </source>
</evidence>
<reference evidence="1" key="2">
    <citation type="journal article" date="2022" name="Microbiol. Resour. Announc.">
        <title>Metagenome Sequencing to Explore Phylogenomics of Terrestrial Cyanobacteria.</title>
        <authorList>
            <person name="Ward R.D."/>
            <person name="Stajich J.E."/>
            <person name="Johansen J.R."/>
            <person name="Huntemann M."/>
            <person name="Clum A."/>
            <person name="Foster B."/>
            <person name="Foster B."/>
            <person name="Roux S."/>
            <person name="Palaniappan K."/>
            <person name="Varghese N."/>
            <person name="Mukherjee S."/>
            <person name="Reddy T.B.K."/>
            <person name="Daum C."/>
            <person name="Copeland A."/>
            <person name="Chen I.A."/>
            <person name="Ivanova N.N."/>
            <person name="Kyrpides N.C."/>
            <person name="Shapiro N."/>
            <person name="Eloe-Fadrosh E.A."/>
            <person name="Pietrasiak N."/>
        </authorList>
    </citation>
    <scope>NUCLEOTIDE SEQUENCE</scope>
    <source>
        <strain evidence="1">JT2-VF2</strain>
    </source>
</reference>
<sequence>MLCPYDCLIRLVLCDRPYIAKPVLEEQAPSKRSFEATALCAVGQQGALRDRQNK</sequence>
<dbReference type="AlphaFoldDB" id="A0A951PXH4"/>
<protein>
    <submittedName>
        <fullName evidence="1">Uncharacterized protein</fullName>
    </submittedName>
</protein>
<reference evidence="1" key="1">
    <citation type="submission" date="2021-05" db="EMBL/GenBank/DDBJ databases">
        <authorList>
            <person name="Pietrasiak N."/>
            <person name="Ward R."/>
            <person name="Stajich J.E."/>
            <person name="Kurbessoian T."/>
        </authorList>
    </citation>
    <scope>NUCLEOTIDE SEQUENCE</scope>
    <source>
        <strain evidence="1">JT2-VF2</strain>
    </source>
</reference>
<evidence type="ECO:0000313" key="1">
    <source>
        <dbReference type="EMBL" id="MBW4560721.1"/>
    </source>
</evidence>
<proteinExistence type="predicted"/>
<organism evidence="1 2">
    <name type="scientific">Mojavia pulchra JT2-VF2</name>
    <dbReference type="NCBI Taxonomy" id="287848"/>
    <lineage>
        <taxon>Bacteria</taxon>
        <taxon>Bacillati</taxon>
        <taxon>Cyanobacteriota</taxon>
        <taxon>Cyanophyceae</taxon>
        <taxon>Nostocales</taxon>
        <taxon>Nostocaceae</taxon>
    </lineage>
</organism>